<proteinExistence type="predicted"/>
<keyword evidence="1" id="KW-0472">Membrane</keyword>
<reference evidence="2 3" key="1">
    <citation type="submission" date="2018-10" db="EMBL/GenBank/DDBJ databases">
        <authorList>
            <consortium name="Molecular Microbiology and Infection Unit (UMMI)"/>
            <person name="Machado M."/>
        </authorList>
    </citation>
    <scope>NUCLEOTIDE SEQUENCE [LARGE SCALE GENOMIC DNA]</scope>
    <source>
        <strain evidence="2">FMV2238.02</strain>
    </source>
</reference>
<feature type="transmembrane region" description="Helical" evidence="1">
    <location>
        <begin position="40"/>
        <end position="65"/>
    </location>
</feature>
<dbReference type="GO" id="GO:0016020">
    <property type="term" value="C:membrane"/>
    <property type="evidence" value="ECO:0007669"/>
    <property type="project" value="InterPro"/>
</dbReference>
<dbReference type="RefSeq" id="WP_125074002.1">
    <property type="nucleotide sequence ID" value="NZ_UXEP01000008.1"/>
</dbReference>
<dbReference type="Pfam" id="PF07155">
    <property type="entry name" value="ECF-ribofla_trS"/>
    <property type="match status" value="1"/>
</dbReference>
<dbReference type="EMBL" id="UXEP01000008">
    <property type="protein sequence ID" value="VDC42243.1"/>
    <property type="molecule type" value="Genomic_DNA"/>
</dbReference>
<keyword evidence="1" id="KW-0812">Transmembrane</keyword>
<evidence type="ECO:0000256" key="1">
    <source>
        <dbReference type="SAM" id="Phobius"/>
    </source>
</evidence>
<evidence type="ECO:0008006" key="4">
    <source>
        <dbReference type="Google" id="ProtNLM"/>
    </source>
</evidence>
<feature type="transmembrane region" description="Helical" evidence="1">
    <location>
        <begin position="12"/>
        <end position="28"/>
    </location>
</feature>
<organism evidence="2 3">
    <name type="scientific">Streptococcus canis</name>
    <dbReference type="NCBI Taxonomy" id="1329"/>
    <lineage>
        <taxon>Bacteria</taxon>
        <taxon>Bacillati</taxon>
        <taxon>Bacillota</taxon>
        <taxon>Bacilli</taxon>
        <taxon>Lactobacillales</taxon>
        <taxon>Streptococcaceae</taxon>
        <taxon>Streptococcus</taxon>
    </lineage>
</organism>
<dbReference type="Gene3D" id="1.10.1760.20">
    <property type="match status" value="1"/>
</dbReference>
<gene>
    <name evidence="2" type="ORF">FMV2238Y02_06820</name>
</gene>
<keyword evidence="1" id="KW-1133">Transmembrane helix</keyword>
<name>A0A3P5XNA4_STRCB</name>
<evidence type="ECO:0000313" key="2">
    <source>
        <dbReference type="EMBL" id="VDC42243.1"/>
    </source>
</evidence>
<accession>A0A3P5XNA4</accession>
<dbReference type="Proteomes" id="UP000280759">
    <property type="component" value="Unassembled WGS sequence"/>
</dbReference>
<dbReference type="AlphaFoldDB" id="A0A3P5XNA4"/>
<keyword evidence="3" id="KW-1185">Reference proteome</keyword>
<feature type="transmembrane region" description="Helical" evidence="1">
    <location>
        <begin position="148"/>
        <end position="169"/>
    </location>
</feature>
<feature type="transmembrane region" description="Helical" evidence="1">
    <location>
        <begin position="71"/>
        <end position="93"/>
    </location>
</feature>
<evidence type="ECO:0000313" key="3">
    <source>
        <dbReference type="Proteomes" id="UP000280759"/>
    </source>
</evidence>
<protein>
    <recommendedName>
        <fullName evidence="4">Integral membrane protein</fullName>
    </recommendedName>
</protein>
<feature type="transmembrane region" description="Helical" evidence="1">
    <location>
        <begin position="105"/>
        <end position="128"/>
    </location>
</feature>
<dbReference type="InterPro" id="IPR009825">
    <property type="entry name" value="ECF_substrate-spec-like"/>
</dbReference>
<sequence>MTSQKLAHHIELSLYAALIFVSVQLLRIPVGVQFIHFGNALVVVAVLLYGSKSAALVASLGLGIFDLLNGYASVVWITILESLLICFLLHFIYEKGMQSSQKSQTIIAVGVVAALAKLLINIIKYILLGYFGTQLPFQAALLAALGKVGGSFGTTLLTMIAVPFIYPALKRLRERLN</sequence>